<keyword evidence="3" id="KW-0539">Nucleus</keyword>
<gene>
    <name evidence="7" type="ORF">PCASD_06623</name>
</gene>
<accession>A0A2N5UT84</accession>
<feature type="region of interest" description="Disordered" evidence="5">
    <location>
        <begin position="973"/>
        <end position="1025"/>
    </location>
</feature>
<dbReference type="PANTHER" id="PTHR22940">
    <property type="entry name" value="TIMEOUT/TIMELESS-2"/>
    <property type="match status" value="1"/>
</dbReference>
<evidence type="ECO:0000256" key="4">
    <source>
        <dbReference type="ARBA" id="ARBA00023306"/>
    </source>
</evidence>
<reference evidence="7 8" key="1">
    <citation type="submission" date="2017-11" db="EMBL/GenBank/DDBJ databases">
        <title>De novo assembly and phasing of dikaryotic genomes from two isolates of Puccinia coronata f. sp. avenae, the causal agent of oat crown rust.</title>
        <authorList>
            <person name="Miller M.E."/>
            <person name="Zhang Y."/>
            <person name="Omidvar V."/>
            <person name="Sperschneider J."/>
            <person name="Schwessinger B."/>
            <person name="Raley C."/>
            <person name="Palmer J.M."/>
            <person name="Garnica D."/>
            <person name="Upadhyaya N."/>
            <person name="Rathjen J."/>
            <person name="Taylor J.M."/>
            <person name="Park R.F."/>
            <person name="Dodds P.N."/>
            <person name="Hirsch C.D."/>
            <person name="Kianian S.F."/>
            <person name="Figueroa M."/>
        </authorList>
    </citation>
    <scope>NUCLEOTIDE SEQUENCE [LARGE SCALE GENOMIC DNA]</scope>
    <source>
        <strain evidence="7">12SD80</strain>
    </source>
</reference>
<evidence type="ECO:0000259" key="6">
    <source>
        <dbReference type="Pfam" id="PF04821"/>
    </source>
</evidence>
<comment type="caution">
    <text evidence="7">The sequence shown here is derived from an EMBL/GenBank/DDBJ whole genome shotgun (WGS) entry which is preliminary data.</text>
</comment>
<dbReference type="GO" id="GO:0031298">
    <property type="term" value="C:replication fork protection complex"/>
    <property type="evidence" value="ECO:0007669"/>
    <property type="project" value="TreeGrafter"/>
</dbReference>
<dbReference type="InterPro" id="IPR006906">
    <property type="entry name" value="Timeless_N"/>
</dbReference>
<feature type="compositionally biased region" description="Basic residues" evidence="5">
    <location>
        <begin position="610"/>
        <end position="619"/>
    </location>
</feature>
<sequence length="1192" mass="135558">MAVKRSAESKIKNRALDTKRQERRKVLEPAVLGVVSALGGYEDVLIETKEDNDDDDDSEIEIQGQEKKQASNRYQTERVYKLGDECIGCLKDLKKFWRLDEEDENRTVARIMHSSQILPNDLLPIMLSAQIENRKDHRVALLCTDLIAALTWPVDISAELKEAHDIDDEEERRQATNIDFSSLIDGQLSYKRHIVRTGAIGSIFKLIVPVIQKPKNERTERDENVVSLVLHIIRNLLALRGKPGSGPGSEESDLQSDLIQQLSKFGIFDLLIHMSHGSNRFDEFGHWNMIVLDIWDLLFRGVDTEDLIDAEIHVGINEAGETISTVKASDKKLESLLLDEEKARKSKARKSTTRHSRFGTTLSVKTGQRKFNLHSQTAITTPVELALDARKTQKKKNNRVADEFGRPRILTSDALKVLRCVAIEFIESGFNPFFLSVFKDIQRENAQVTDAIRLLHLLGFFFNCFLKLREREKSVGILPTSEAGHDFDLVADLIEPECMVWVIGKIRSGLEDTPMPVVEVHAAVECLIQQLLVIEGLTTSGVDEYTEAANVILNKLYYDADTLDMVIKLMSKYTNQSLKYLENIVHFSFVFLKMLERYAGRTDYMYVRKKKSRKSKQRQPSKSEDQLEGALEETEPRKAIDDEEQAFDEAEQSNVQFAEHKFEFGKFQARFAHEAVADTLITYLRGYRDFTDPELMKRVVKLMYRQAVGANAHKLFFRVSVLDTFNTIIEEKSSLPKHQVYTDLLKFIDYILKQYFKCLKESPFLVIETLCNHGMRDWNRAFHSSSDDSDGGPSKTAKSRRVLKLPSELEVKPGLSWSQRLGVAIGLLVDKGKSDLVNKVQDNLRTASASRTAIVLINGESDNDALPVDLDSWLQHPDKEPSEELKAQLKQPSDTSLEKFEDHKVQPGDDNDFKNALARDAELHMLLRLLYWESEEEYPGHLGWMIPKRRSHSELDVDIKVIDHFLIIPLDHNGKSPAELTQKKRKRRTRPPALTAEELALDDSSEGEAINKPPKKTRKPPVMPQYRSAEFVTLSDDETDEERDRLFFERERKWRAQLSPKGTAEPHKRPRPTKKVKNKAPTGPAAAAMDITEQIPAITDLEDDDGSLSSSSFNDSGSNRDRELRTTTSPPHSSPTSRKSLNPSTEVIGLKRDAEMIDRQGDGENEDDGISGIKRKPVKSRKLFIEDSDEES</sequence>
<dbReference type="AlphaFoldDB" id="A0A2N5UT84"/>
<dbReference type="GO" id="GO:0006281">
    <property type="term" value="P:DNA repair"/>
    <property type="evidence" value="ECO:0007669"/>
    <property type="project" value="TreeGrafter"/>
</dbReference>
<dbReference type="GO" id="GO:0000076">
    <property type="term" value="P:DNA replication checkpoint signaling"/>
    <property type="evidence" value="ECO:0007669"/>
    <property type="project" value="TreeGrafter"/>
</dbReference>
<keyword evidence="2" id="KW-0236">DNA replication inhibitor</keyword>
<feature type="domain" description="Timeless N-terminal" evidence="6">
    <location>
        <begin position="79"/>
        <end position="364"/>
    </location>
</feature>
<evidence type="ECO:0000256" key="2">
    <source>
        <dbReference type="ARBA" id="ARBA00022880"/>
    </source>
</evidence>
<dbReference type="GO" id="GO:0043111">
    <property type="term" value="P:replication fork arrest"/>
    <property type="evidence" value="ECO:0007669"/>
    <property type="project" value="TreeGrafter"/>
</dbReference>
<protein>
    <recommendedName>
        <fullName evidence="6">Timeless N-terminal domain-containing protein</fullName>
    </recommendedName>
</protein>
<dbReference type="Proteomes" id="UP000235392">
    <property type="component" value="Unassembled WGS sequence"/>
</dbReference>
<feature type="region of interest" description="Disordered" evidence="5">
    <location>
        <begin position="610"/>
        <end position="638"/>
    </location>
</feature>
<feature type="compositionally biased region" description="Low complexity" evidence="5">
    <location>
        <begin position="1126"/>
        <end position="1137"/>
    </location>
</feature>
<dbReference type="InterPro" id="IPR044998">
    <property type="entry name" value="Timeless"/>
</dbReference>
<dbReference type="Pfam" id="PF04821">
    <property type="entry name" value="TIMELESS"/>
    <property type="match status" value="1"/>
</dbReference>
<evidence type="ECO:0000256" key="3">
    <source>
        <dbReference type="ARBA" id="ARBA00023242"/>
    </source>
</evidence>
<keyword evidence="4" id="KW-0131">Cell cycle</keyword>
<comment type="subcellular location">
    <subcellularLocation>
        <location evidence="1">Nucleus</location>
    </subcellularLocation>
</comment>
<evidence type="ECO:0000313" key="7">
    <source>
        <dbReference type="EMBL" id="PLW40980.1"/>
    </source>
</evidence>
<proteinExistence type="predicted"/>
<feature type="compositionally biased region" description="Basic and acidic residues" evidence="5">
    <location>
        <begin position="1149"/>
        <end position="1162"/>
    </location>
</feature>
<feature type="compositionally biased region" description="Basic residues" evidence="5">
    <location>
        <begin position="1068"/>
        <end position="1078"/>
    </location>
</feature>
<organism evidence="7 8">
    <name type="scientific">Puccinia coronata f. sp. avenae</name>
    <dbReference type="NCBI Taxonomy" id="200324"/>
    <lineage>
        <taxon>Eukaryota</taxon>
        <taxon>Fungi</taxon>
        <taxon>Dikarya</taxon>
        <taxon>Basidiomycota</taxon>
        <taxon>Pucciniomycotina</taxon>
        <taxon>Pucciniomycetes</taxon>
        <taxon>Pucciniales</taxon>
        <taxon>Pucciniaceae</taxon>
        <taxon>Puccinia</taxon>
    </lineage>
</organism>
<feature type="region of interest" description="Disordered" evidence="5">
    <location>
        <begin position="1057"/>
        <end position="1192"/>
    </location>
</feature>
<evidence type="ECO:0000256" key="5">
    <source>
        <dbReference type="SAM" id="MobiDB-lite"/>
    </source>
</evidence>
<dbReference type="EMBL" id="PGCI01000095">
    <property type="protein sequence ID" value="PLW40980.1"/>
    <property type="molecule type" value="Genomic_DNA"/>
</dbReference>
<feature type="compositionally biased region" description="Basic residues" evidence="5">
    <location>
        <begin position="1173"/>
        <end position="1182"/>
    </location>
</feature>
<dbReference type="GO" id="GO:0003677">
    <property type="term" value="F:DNA binding"/>
    <property type="evidence" value="ECO:0007669"/>
    <property type="project" value="TreeGrafter"/>
</dbReference>
<evidence type="ECO:0000256" key="1">
    <source>
        <dbReference type="ARBA" id="ARBA00004123"/>
    </source>
</evidence>
<feature type="compositionally biased region" description="Low complexity" evidence="5">
    <location>
        <begin position="1107"/>
        <end position="1117"/>
    </location>
</feature>
<dbReference type="PANTHER" id="PTHR22940:SF4">
    <property type="entry name" value="PROTEIN TIMELESS HOMOLOG"/>
    <property type="match status" value="1"/>
</dbReference>
<name>A0A2N5UT84_9BASI</name>
<evidence type="ECO:0000313" key="8">
    <source>
        <dbReference type="Proteomes" id="UP000235392"/>
    </source>
</evidence>